<dbReference type="VEuPathDB" id="AmoebaDB:FDP41_004207"/>
<dbReference type="InterPro" id="IPR016181">
    <property type="entry name" value="Acyl_CoA_acyltransferase"/>
</dbReference>
<dbReference type="InterPro" id="IPR045057">
    <property type="entry name" value="Gcn5-rel_NAT"/>
</dbReference>
<dbReference type="AlphaFoldDB" id="A0A6A5BQ26"/>
<dbReference type="PANTHER" id="PTHR31435">
    <property type="entry name" value="PROTEIN NATD1"/>
    <property type="match status" value="1"/>
</dbReference>
<protein>
    <recommendedName>
        <fullName evidence="1">N-acetyltransferase domain-containing protein</fullName>
    </recommendedName>
</protein>
<dbReference type="OrthoDB" id="74247at2759"/>
<accession>A0A6A5BQ26</accession>
<dbReference type="VEuPathDB" id="AmoebaDB:NfTy_068370"/>
<proteinExistence type="predicted"/>
<comment type="caution">
    <text evidence="2">The sequence shown here is derived from an EMBL/GenBank/DDBJ whole genome shotgun (WGS) entry which is preliminary data.</text>
</comment>
<dbReference type="PANTHER" id="PTHR31435:SF9">
    <property type="entry name" value="PROTEIN NATD1"/>
    <property type="match status" value="1"/>
</dbReference>
<dbReference type="SUPFAM" id="SSF55729">
    <property type="entry name" value="Acyl-CoA N-acyltransferases (Nat)"/>
    <property type="match status" value="1"/>
</dbReference>
<name>A0A6A5BQ26_NAEFO</name>
<organism evidence="2 3">
    <name type="scientific">Naegleria fowleri</name>
    <name type="common">Brain eating amoeba</name>
    <dbReference type="NCBI Taxonomy" id="5763"/>
    <lineage>
        <taxon>Eukaryota</taxon>
        <taxon>Discoba</taxon>
        <taxon>Heterolobosea</taxon>
        <taxon>Tetramitia</taxon>
        <taxon>Eutetramitia</taxon>
        <taxon>Vahlkampfiidae</taxon>
        <taxon>Naegleria</taxon>
    </lineage>
</organism>
<sequence>MSEAYFSEHLHVGEDQFSCVVGNGDFGSLQPSSPTSSSTNSKAILEFEKKKIHVRGMMMGEDEKKLNSFVVHEFYHIEIPDSCRGKGVAMPFAKACFDYAKQHGWKVKVTCPYLREKFLGQYREKYKDILYED</sequence>
<dbReference type="RefSeq" id="XP_044561625.1">
    <property type="nucleotide sequence ID" value="XM_044707597.1"/>
</dbReference>
<dbReference type="Pfam" id="PF14542">
    <property type="entry name" value="Acetyltransf_CG"/>
    <property type="match status" value="1"/>
</dbReference>
<evidence type="ECO:0000259" key="1">
    <source>
        <dbReference type="PROSITE" id="PS51729"/>
    </source>
</evidence>
<dbReference type="InterPro" id="IPR031165">
    <property type="entry name" value="GNAT_YJDJ"/>
</dbReference>
<gene>
    <name evidence="2" type="ORF">FDP41_004207</name>
</gene>
<evidence type="ECO:0000313" key="3">
    <source>
        <dbReference type="Proteomes" id="UP000444721"/>
    </source>
</evidence>
<dbReference type="Proteomes" id="UP000444721">
    <property type="component" value="Unassembled WGS sequence"/>
</dbReference>
<dbReference type="VEuPathDB" id="AmoebaDB:NF0041590"/>
<dbReference type="Gene3D" id="3.40.630.30">
    <property type="match status" value="1"/>
</dbReference>
<feature type="domain" description="N-acetyltransferase" evidence="1">
    <location>
        <begin position="42"/>
        <end position="131"/>
    </location>
</feature>
<dbReference type="PROSITE" id="PS51729">
    <property type="entry name" value="GNAT_YJDJ"/>
    <property type="match status" value="1"/>
</dbReference>
<evidence type="ECO:0000313" key="2">
    <source>
        <dbReference type="EMBL" id="KAF0976912.1"/>
    </source>
</evidence>
<keyword evidence="3" id="KW-1185">Reference proteome</keyword>
<reference evidence="2 3" key="1">
    <citation type="journal article" date="2019" name="Sci. Rep.">
        <title>Nanopore sequencing improves the draft genome of the human pathogenic amoeba Naegleria fowleri.</title>
        <authorList>
            <person name="Liechti N."/>
            <person name="Schurch N."/>
            <person name="Bruggmann R."/>
            <person name="Wittwer M."/>
        </authorList>
    </citation>
    <scope>NUCLEOTIDE SEQUENCE [LARGE SCALE GENOMIC DNA]</scope>
    <source>
        <strain evidence="2 3">ATCC 30894</strain>
    </source>
</reference>
<dbReference type="GeneID" id="68111425"/>
<dbReference type="EMBL" id="VFQX01000036">
    <property type="protein sequence ID" value="KAF0976912.1"/>
    <property type="molecule type" value="Genomic_DNA"/>
</dbReference>
<dbReference type="OMA" id="HEFYHIE"/>